<comment type="caution">
    <text evidence="2">The sequence shown here is derived from an EMBL/GenBank/DDBJ whole genome shotgun (WGS) entry which is preliminary data.</text>
</comment>
<accession>A0AAD6RBR6</accession>
<protein>
    <submittedName>
        <fullName evidence="2">Uncharacterized protein</fullName>
    </submittedName>
</protein>
<reference evidence="2" key="1">
    <citation type="journal article" date="2023" name="Mol. Ecol. Resour.">
        <title>Chromosome-level genome assembly of a triploid poplar Populus alba 'Berolinensis'.</title>
        <authorList>
            <person name="Chen S."/>
            <person name="Yu Y."/>
            <person name="Wang X."/>
            <person name="Wang S."/>
            <person name="Zhang T."/>
            <person name="Zhou Y."/>
            <person name="He R."/>
            <person name="Meng N."/>
            <person name="Wang Y."/>
            <person name="Liu W."/>
            <person name="Liu Z."/>
            <person name="Liu J."/>
            <person name="Guo Q."/>
            <person name="Huang H."/>
            <person name="Sederoff R.R."/>
            <person name="Wang G."/>
            <person name="Qu G."/>
            <person name="Chen S."/>
        </authorList>
    </citation>
    <scope>NUCLEOTIDE SEQUENCE</scope>
    <source>
        <tissue evidence="2">Leaves</tissue>
    </source>
</reference>
<dbReference type="Proteomes" id="UP001164929">
    <property type="component" value="Chromosome 3"/>
</dbReference>
<evidence type="ECO:0000313" key="3">
    <source>
        <dbReference type="Proteomes" id="UP001164929"/>
    </source>
</evidence>
<dbReference type="EMBL" id="JAQIZT010000003">
    <property type="protein sequence ID" value="KAJ7005337.1"/>
    <property type="molecule type" value="Genomic_DNA"/>
</dbReference>
<organism evidence="2 3">
    <name type="scientific">Populus alba x Populus x berolinensis</name>
    <dbReference type="NCBI Taxonomy" id="444605"/>
    <lineage>
        <taxon>Eukaryota</taxon>
        <taxon>Viridiplantae</taxon>
        <taxon>Streptophyta</taxon>
        <taxon>Embryophyta</taxon>
        <taxon>Tracheophyta</taxon>
        <taxon>Spermatophyta</taxon>
        <taxon>Magnoliopsida</taxon>
        <taxon>eudicotyledons</taxon>
        <taxon>Gunneridae</taxon>
        <taxon>Pentapetalae</taxon>
        <taxon>rosids</taxon>
        <taxon>fabids</taxon>
        <taxon>Malpighiales</taxon>
        <taxon>Salicaceae</taxon>
        <taxon>Saliceae</taxon>
        <taxon>Populus</taxon>
    </lineage>
</organism>
<name>A0AAD6RBR6_9ROSI</name>
<dbReference type="AlphaFoldDB" id="A0AAD6RBR6"/>
<evidence type="ECO:0000313" key="2">
    <source>
        <dbReference type="EMBL" id="KAJ7005337.1"/>
    </source>
</evidence>
<gene>
    <name evidence="2" type="ORF">NC653_009976</name>
</gene>
<sequence>MQSLRRLSKMDFSFNPLNIVDTRCGDDTNTSNLLGRKFDEEQTSSTGP</sequence>
<feature type="region of interest" description="Disordered" evidence="1">
    <location>
        <begin position="25"/>
        <end position="48"/>
    </location>
</feature>
<evidence type="ECO:0000256" key="1">
    <source>
        <dbReference type="SAM" id="MobiDB-lite"/>
    </source>
</evidence>
<proteinExistence type="predicted"/>
<keyword evidence="3" id="KW-1185">Reference proteome</keyword>